<dbReference type="InterPro" id="IPR047789">
    <property type="entry name" value="CU044_5270-like"/>
</dbReference>
<feature type="compositionally biased region" description="Low complexity" evidence="1">
    <location>
        <begin position="338"/>
        <end position="362"/>
    </location>
</feature>
<feature type="transmembrane region" description="Helical" evidence="2">
    <location>
        <begin position="45"/>
        <end position="67"/>
    </location>
</feature>
<dbReference type="NCBIfam" id="NF038083">
    <property type="entry name" value="CU044_5270_fam"/>
    <property type="match status" value="1"/>
</dbReference>
<evidence type="ECO:0000313" key="4">
    <source>
        <dbReference type="Proteomes" id="UP001597368"/>
    </source>
</evidence>
<evidence type="ECO:0000256" key="2">
    <source>
        <dbReference type="SAM" id="Phobius"/>
    </source>
</evidence>
<protein>
    <submittedName>
        <fullName evidence="3">CU044_5270 family protein</fullName>
    </submittedName>
</protein>
<sequence length="409" mass="43630">MDDEIRIFAEGRPAVPSYPQEAREAARRRLVQETTARRGFRFPRLGWQAAGAFGLTVALVGGVAFALSSGSRDGTVARPASPVTVGMGEELVPKPGQFVLVESETMYSAYSMGTKESRYLYRTKRQLWRSADGGANGLLSIEGLEPRQFPGWPLPEEAKDWQGKDWMQLASCPDRLGAFRNDYAFLATLPTDADGMRAFLDKRAKGTNSEPFVAVGDLIRETYLPRAQREALFTAARSLPGVEVAEGVEDGAGRKGTALGHKGKDGMLDQLIFDPATFMFMGERGTVVDEKTVGAPAGSLLALTTETAVSVVDALPAEAATAGHDSSCDDTAEATMKPSVSPSPIPTEETTVTVTPTPGEPGAEPPTDTPIRSASPTSIPERPAVESEPTEEPSEEPTVAVTVTVTPTR</sequence>
<dbReference type="Proteomes" id="UP001597368">
    <property type="component" value="Unassembled WGS sequence"/>
</dbReference>
<feature type="region of interest" description="Disordered" evidence="1">
    <location>
        <begin position="320"/>
        <end position="409"/>
    </location>
</feature>
<name>A0ABW4T5I6_9ACTN</name>
<keyword evidence="4" id="KW-1185">Reference proteome</keyword>
<proteinExistence type="predicted"/>
<dbReference type="RefSeq" id="WP_379578252.1">
    <property type="nucleotide sequence ID" value="NZ_JBHUFV010000056.1"/>
</dbReference>
<comment type="caution">
    <text evidence="3">The sequence shown here is derived from an EMBL/GenBank/DDBJ whole genome shotgun (WGS) entry which is preliminary data.</text>
</comment>
<gene>
    <name evidence="3" type="ORF">ACFSKW_37845</name>
</gene>
<feature type="compositionally biased region" description="Low complexity" evidence="1">
    <location>
        <begin position="396"/>
        <end position="409"/>
    </location>
</feature>
<keyword evidence="2" id="KW-1133">Transmembrane helix</keyword>
<organism evidence="3 4">
    <name type="scientific">Nonomuraea mangrovi</name>
    <dbReference type="NCBI Taxonomy" id="2316207"/>
    <lineage>
        <taxon>Bacteria</taxon>
        <taxon>Bacillati</taxon>
        <taxon>Actinomycetota</taxon>
        <taxon>Actinomycetes</taxon>
        <taxon>Streptosporangiales</taxon>
        <taxon>Streptosporangiaceae</taxon>
        <taxon>Nonomuraea</taxon>
    </lineage>
</organism>
<keyword evidence="2" id="KW-0472">Membrane</keyword>
<reference evidence="4" key="1">
    <citation type="journal article" date="2019" name="Int. J. Syst. Evol. Microbiol.">
        <title>The Global Catalogue of Microorganisms (GCM) 10K type strain sequencing project: providing services to taxonomists for standard genome sequencing and annotation.</title>
        <authorList>
            <consortium name="The Broad Institute Genomics Platform"/>
            <consortium name="The Broad Institute Genome Sequencing Center for Infectious Disease"/>
            <person name="Wu L."/>
            <person name="Ma J."/>
        </authorList>
    </citation>
    <scope>NUCLEOTIDE SEQUENCE [LARGE SCALE GENOMIC DNA]</scope>
    <source>
        <strain evidence="4">ICMP 6774ER</strain>
    </source>
</reference>
<accession>A0ABW4T5I6</accession>
<keyword evidence="2" id="KW-0812">Transmembrane</keyword>
<evidence type="ECO:0000256" key="1">
    <source>
        <dbReference type="SAM" id="MobiDB-lite"/>
    </source>
</evidence>
<dbReference type="EMBL" id="JBHUFV010000056">
    <property type="protein sequence ID" value="MFD1937248.1"/>
    <property type="molecule type" value="Genomic_DNA"/>
</dbReference>
<evidence type="ECO:0000313" key="3">
    <source>
        <dbReference type="EMBL" id="MFD1937248.1"/>
    </source>
</evidence>